<dbReference type="STRING" id="65499.SAMN04488000_103531"/>
<feature type="transmembrane region" description="Helical" evidence="2">
    <location>
        <begin position="35"/>
        <end position="54"/>
    </location>
</feature>
<keyword evidence="4" id="KW-1185">Reference proteome</keyword>
<evidence type="ECO:0000256" key="2">
    <source>
        <dbReference type="SAM" id="Phobius"/>
    </source>
</evidence>
<feature type="transmembrane region" description="Helical" evidence="2">
    <location>
        <begin position="228"/>
        <end position="249"/>
    </location>
</feature>
<feature type="compositionally biased region" description="Low complexity" evidence="1">
    <location>
        <begin position="675"/>
        <end position="686"/>
    </location>
</feature>
<accession>A0A1H9HGN1</accession>
<protein>
    <recommendedName>
        <fullName evidence="5">Mn2+ and Fe2+ transporters of the NRAMP family</fullName>
    </recommendedName>
</protein>
<evidence type="ECO:0008006" key="5">
    <source>
        <dbReference type="Google" id="ProtNLM"/>
    </source>
</evidence>
<organism evidence="3 4">
    <name type="scientific">Lentzea albida</name>
    <dbReference type="NCBI Taxonomy" id="65499"/>
    <lineage>
        <taxon>Bacteria</taxon>
        <taxon>Bacillati</taxon>
        <taxon>Actinomycetota</taxon>
        <taxon>Actinomycetes</taxon>
        <taxon>Pseudonocardiales</taxon>
        <taxon>Pseudonocardiaceae</taxon>
        <taxon>Lentzea</taxon>
    </lineage>
</organism>
<feature type="transmembrane region" description="Helical" evidence="2">
    <location>
        <begin position="404"/>
        <end position="424"/>
    </location>
</feature>
<feature type="transmembrane region" description="Helical" evidence="2">
    <location>
        <begin position="186"/>
        <end position="208"/>
    </location>
</feature>
<proteinExistence type="predicted"/>
<name>A0A1H9HGN1_9PSEU</name>
<feature type="compositionally biased region" description="Polar residues" evidence="1">
    <location>
        <begin position="563"/>
        <end position="579"/>
    </location>
</feature>
<dbReference type="Proteomes" id="UP000199503">
    <property type="component" value="Unassembled WGS sequence"/>
</dbReference>
<evidence type="ECO:0000313" key="3">
    <source>
        <dbReference type="EMBL" id="SEQ61490.1"/>
    </source>
</evidence>
<dbReference type="AlphaFoldDB" id="A0A1H9HGN1"/>
<feature type="compositionally biased region" description="Low complexity" evidence="1">
    <location>
        <begin position="549"/>
        <end position="562"/>
    </location>
</feature>
<gene>
    <name evidence="3" type="ORF">SAMN04488000_103531</name>
</gene>
<sequence>MSSVQIGVSRPPLDVADLPEPEKVFKVRKLGPVQVVQFVIGPSLIALGISIGSGEWLLGPQAVGRFGFVGIGWVITVSALLQTFYNVEIARYVVATGETPVVGWGRVPPGWKFWVPVSLAVFYFAFIFGGWAAGAGQGLFALIAGRGYRPDEIEYVRLLAIGLLVVVFLITAGARKVSRALELANWVLVGTLLLVLIVVTVAVVPFSVWSEGVRGLVTPAAPPEGITATQLGGLAGFTALASGLNWYAMSHYRDKGYGMGHHVGFIAGLRGGKQELRPVGVTFVDTPANASLWRRWYRLLLIDQWAVFFVGAMLGMLLPTVLMAHIVAVSGQQPTAANVPTFSAEQLGLLYGQGMFYLMLVVGVLVLFSTQLGIFEALVRNFTDAMHAVSPRLRRRIEDDPRRFYYPFMLLVLAIIAGALHLALPVELVQISANMSNLGALMFPFALMYLNSRLLRPAPVVAPRGPRAQRGVLRVLLRELRLRVLHGRPAGALLTGHFTKCSMSPSASSARPPSCGSPRSARSLGTTSGSTTRSILPTWPRHVTASWARSRSVPSTTPSRMRCNSSRSGSCRTRASTARNAGMPPARSSPCQRTTHSSSTTSADRSSTSSRSPFAVAQPPPSTRMTSSSPTTPTSGSPSHSNTTPPSASVSVMPRHPSSASRTSSIRLTSAAALPRTRGTARSTPAAPRPPPPPPRRRPPSRSSAVR</sequence>
<reference evidence="4" key="1">
    <citation type="submission" date="2016-10" db="EMBL/GenBank/DDBJ databases">
        <authorList>
            <person name="Varghese N."/>
            <person name="Submissions S."/>
        </authorList>
    </citation>
    <scope>NUCLEOTIDE SEQUENCE [LARGE SCALE GENOMIC DNA]</scope>
    <source>
        <strain evidence="4">DSM 44437</strain>
    </source>
</reference>
<feature type="compositionally biased region" description="Polar residues" evidence="1">
    <location>
        <begin position="658"/>
        <end position="668"/>
    </location>
</feature>
<dbReference type="NCBIfam" id="NF037982">
    <property type="entry name" value="Nramp_1"/>
    <property type="match status" value="1"/>
</dbReference>
<keyword evidence="2" id="KW-0812">Transmembrane</keyword>
<feature type="compositionally biased region" description="Low complexity" evidence="1">
    <location>
        <begin position="593"/>
        <end position="612"/>
    </location>
</feature>
<feature type="compositionally biased region" description="Low complexity" evidence="1">
    <location>
        <begin position="623"/>
        <end position="649"/>
    </location>
</feature>
<feature type="transmembrane region" description="Helical" evidence="2">
    <location>
        <begin position="305"/>
        <end position="328"/>
    </location>
</feature>
<dbReference type="EMBL" id="FOFV01000003">
    <property type="protein sequence ID" value="SEQ61490.1"/>
    <property type="molecule type" value="Genomic_DNA"/>
</dbReference>
<feature type="region of interest" description="Disordered" evidence="1">
    <location>
        <begin position="504"/>
        <end position="707"/>
    </location>
</feature>
<keyword evidence="2" id="KW-0472">Membrane</keyword>
<feature type="compositionally biased region" description="Low complexity" evidence="1">
    <location>
        <begin position="504"/>
        <end position="534"/>
    </location>
</feature>
<evidence type="ECO:0000256" key="1">
    <source>
        <dbReference type="SAM" id="MobiDB-lite"/>
    </source>
</evidence>
<feature type="transmembrane region" description="Helical" evidence="2">
    <location>
        <begin position="155"/>
        <end position="174"/>
    </location>
</feature>
<evidence type="ECO:0000313" key="4">
    <source>
        <dbReference type="Proteomes" id="UP000199503"/>
    </source>
</evidence>
<keyword evidence="2" id="KW-1133">Transmembrane helix</keyword>
<feature type="transmembrane region" description="Helical" evidence="2">
    <location>
        <begin position="348"/>
        <end position="368"/>
    </location>
</feature>
<feature type="transmembrane region" description="Helical" evidence="2">
    <location>
        <begin position="113"/>
        <end position="135"/>
    </location>
</feature>
<feature type="transmembrane region" description="Helical" evidence="2">
    <location>
        <begin position="66"/>
        <end position="85"/>
    </location>
</feature>